<feature type="transmembrane region" description="Helical" evidence="1">
    <location>
        <begin position="67"/>
        <end position="90"/>
    </location>
</feature>
<feature type="transmembrane region" description="Helical" evidence="1">
    <location>
        <begin position="410"/>
        <end position="434"/>
    </location>
</feature>
<accession>A0A9D9E9L0</accession>
<feature type="transmembrane region" description="Helical" evidence="1">
    <location>
        <begin position="315"/>
        <end position="335"/>
    </location>
</feature>
<feature type="transmembrane region" description="Helical" evidence="1">
    <location>
        <begin position="182"/>
        <end position="205"/>
    </location>
</feature>
<gene>
    <name evidence="2" type="ORF">IAC42_05500</name>
</gene>
<feature type="transmembrane region" description="Helical" evidence="1">
    <location>
        <begin position="6"/>
        <end position="23"/>
    </location>
</feature>
<feature type="transmembrane region" description="Helical" evidence="1">
    <location>
        <begin position="124"/>
        <end position="142"/>
    </location>
</feature>
<feature type="transmembrane region" description="Helical" evidence="1">
    <location>
        <begin position="347"/>
        <end position="377"/>
    </location>
</feature>
<dbReference type="EMBL" id="JADIMU010000033">
    <property type="protein sequence ID" value="MBO8443197.1"/>
    <property type="molecule type" value="Genomic_DNA"/>
</dbReference>
<reference evidence="2" key="1">
    <citation type="submission" date="2020-10" db="EMBL/GenBank/DDBJ databases">
        <authorList>
            <person name="Gilroy R."/>
        </authorList>
    </citation>
    <scope>NUCLEOTIDE SEQUENCE</scope>
    <source>
        <strain evidence="2">11167</strain>
    </source>
</reference>
<evidence type="ECO:0000313" key="2">
    <source>
        <dbReference type="EMBL" id="MBO8443197.1"/>
    </source>
</evidence>
<sequence length="435" mass="46372">MSTTMLTLILLIVMLVAFILSSIKLKSPDISMVVAAVVLAIAGVIAVPELGSPVRYLVEGLFVNLDLAMLFIAASVFVNIYAHSGAISTLTRGIVSKVGNKWALMAILGVLMLLPGAITGAGSVSIFVLGGLVDIILSHLGINQKKRTVFIFFFAILSAAAPPVNLWTMMMCAQANMPYVGFTWLLLIPIIIAGAVCIVYVGWGAKPEPKEDILAQLPQKTEGMTWWRIALPVFVIALLFVLAVYAPWNLPVLGLPLMFIISAVVALLCNPKKTTIKDYGTILDNTMEQVFPLVANVLSIGVLQSAMAATGVRGLLGSTFLSLPLILIYCLIVVIGPIMQGCFNYGVAVVLGGPLIFMFNTFGMDVTVICAALSLIFPMGDGLPPSRITGRLACEQTKYGGSYTGFLKSALVPMLVLGVMAVVMIVTPATFAFMY</sequence>
<dbReference type="AlphaFoldDB" id="A0A9D9E9L0"/>
<protein>
    <submittedName>
        <fullName evidence="2">Citrate transporter</fullName>
    </submittedName>
</protein>
<keyword evidence="1" id="KW-0812">Transmembrane</keyword>
<feature type="transmembrane region" description="Helical" evidence="1">
    <location>
        <begin position="226"/>
        <end position="246"/>
    </location>
</feature>
<evidence type="ECO:0000313" key="3">
    <source>
        <dbReference type="Proteomes" id="UP000823633"/>
    </source>
</evidence>
<evidence type="ECO:0000256" key="1">
    <source>
        <dbReference type="SAM" id="Phobius"/>
    </source>
</evidence>
<keyword evidence="1" id="KW-0472">Membrane</keyword>
<reference evidence="2" key="2">
    <citation type="journal article" date="2021" name="PeerJ">
        <title>Extensive microbial diversity within the chicken gut microbiome revealed by metagenomics and culture.</title>
        <authorList>
            <person name="Gilroy R."/>
            <person name="Ravi A."/>
            <person name="Getino M."/>
            <person name="Pursley I."/>
            <person name="Horton D.L."/>
            <person name="Alikhan N.F."/>
            <person name="Baker D."/>
            <person name="Gharbi K."/>
            <person name="Hall N."/>
            <person name="Watson M."/>
            <person name="Adriaenssens E.M."/>
            <person name="Foster-Nyarko E."/>
            <person name="Jarju S."/>
            <person name="Secka A."/>
            <person name="Antonio M."/>
            <person name="Oren A."/>
            <person name="Chaudhuri R.R."/>
            <person name="La Ragione R."/>
            <person name="Hildebrand F."/>
            <person name="Pallen M.J."/>
        </authorList>
    </citation>
    <scope>NUCLEOTIDE SEQUENCE</scope>
    <source>
        <strain evidence="2">11167</strain>
    </source>
</reference>
<feature type="transmembrane region" description="Helical" evidence="1">
    <location>
        <begin position="149"/>
        <end position="170"/>
    </location>
</feature>
<organism evidence="2 3">
    <name type="scientific">Candidatus Aphodenecus pullistercoris</name>
    <dbReference type="NCBI Taxonomy" id="2840669"/>
    <lineage>
        <taxon>Bacteria</taxon>
        <taxon>Pseudomonadati</taxon>
        <taxon>Spirochaetota</taxon>
        <taxon>Spirochaetia</taxon>
        <taxon>Spirochaetales</taxon>
        <taxon>Candidatus Aphodenecus</taxon>
    </lineage>
</organism>
<feature type="transmembrane region" description="Helical" evidence="1">
    <location>
        <begin position="102"/>
        <end position="118"/>
    </location>
</feature>
<feature type="transmembrane region" description="Helical" evidence="1">
    <location>
        <begin position="30"/>
        <end position="47"/>
    </location>
</feature>
<feature type="transmembrane region" description="Helical" evidence="1">
    <location>
        <begin position="290"/>
        <end position="309"/>
    </location>
</feature>
<keyword evidence="1" id="KW-1133">Transmembrane helix</keyword>
<dbReference type="Proteomes" id="UP000823633">
    <property type="component" value="Unassembled WGS sequence"/>
</dbReference>
<proteinExistence type="predicted"/>
<comment type="caution">
    <text evidence="2">The sequence shown here is derived from an EMBL/GenBank/DDBJ whole genome shotgun (WGS) entry which is preliminary data.</text>
</comment>
<name>A0A9D9E9L0_9SPIR</name>
<feature type="transmembrane region" description="Helical" evidence="1">
    <location>
        <begin position="252"/>
        <end position="269"/>
    </location>
</feature>